<dbReference type="InterPro" id="IPR008928">
    <property type="entry name" value="6-hairpin_glycosidase_sf"/>
</dbReference>
<accession>A0A641RWC8</accession>
<dbReference type="AlphaFoldDB" id="A0A641RWC8"/>
<dbReference type="GO" id="GO:0016757">
    <property type="term" value="F:glycosyltransferase activity"/>
    <property type="evidence" value="ECO:0007669"/>
    <property type="project" value="InterPro"/>
</dbReference>
<dbReference type="SUPFAM" id="SSF48208">
    <property type="entry name" value="Six-hairpin glycosidases"/>
    <property type="match status" value="1"/>
</dbReference>
<dbReference type="InterPro" id="IPR008930">
    <property type="entry name" value="Terpenoid_cyclase/PrenylTrfase"/>
</dbReference>
<dbReference type="Gene3D" id="1.50.10.20">
    <property type="match status" value="1"/>
</dbReference>
<reference evidence="2" key="1">
    <citation type="journal article" date="2019" name="Nat. Med.">
        <title>A library of human gut bacterial isolates paired with longitudinal multiomics data enables mechanistic microbiome research.</title>
        <authorList>
            <person name="Poyet M."/>
            <person name="Groussin M."/>
            <person name="Gibbons S.M."/>
            <person name="Avila-Pacheco J."/>
            <person name="Jiang X."/>
            <person name="Kearney S.M."/>
            <person name="Perrotta A.R."/>
            <person name="Berdy B."/>
            <person name="Zhao S."/>
            <person name="Lieberman T.D."/>
            <person name="Swanson P.K."/>
            <person name="Smith M."/>
            <person name="Roesemann S."/>
            <person name="Alexander J.E."/>
            <person name="Rich S.A."/>
            <person name="Livny J."/>
            <person name="Vlamakis H."/>
            <person name="Clish C."/>
            <person name="Bullock K."/>
            <person name="Deik A."/>
            <person name="Scott J."/>
            <person name="Pierce K.A."/>
            <person name="Xavier R.J."/>
            <person name="Alm E.J."/>
        </authorList>
    </citation>
    <scope>NUCLEOTIDE SEQUENCE</scope>
    <source>
        <strain evidence="2">BIOML-A147</strain>
    </source>
</reference>
<dbReference type="EMBL" id="VWKO01000316">
    <property type="protein sequence ID" value="KAA4022448.1"/>
    <property type="molecule type" value="Genomic_DNA"/>
</dbReference>
<gene>
    <name evidence="2" type="ORF">F3D60_26390</name>
</gene>
<dbReference type="InterPro" id="IPR001296">
    <property type="entry name" value="Glyco_trans_1"/>
</dbReference>
<sequence length="482" mass="54936">IKELHLEEHVLFINQYLELPVLLEYLQLTDVYLFTSSDPNQAVSGTFVYALSCGCPIIATPIPHALELLSDDSGIIFDFKNSEQLSEAANHLLADEKLRTQMKLVGLQKTAATAWENVAIAYASLFQKTGRVEEELIYSLPPIDTYHIRRMSRQWGIIQFSKGNRPDSSTGYTLDDTARALMAMCQVVATGQGKVKERYVKTYLNFIRYCQQPDGSFLNYVDKDGIFTSQNEEVGLDDSNGRAVCALGYFISCAGHFPAPWKEEAEAILKRTFQRFDRIESPRSIAFMLKGFYYYSRECPSAQTDACIWLLANKLAQIYRRTAEVHWRWFEAYLTYDNAILPEAMLLAHLAIGREEYKEIARESFEFLLKKVFVGNRIQVVSNQGWMHKGKSSHGFGEQPVDVAGMVIALKTFYQVFKDEKYLRMQKDAFNWFLGNNHLHQIVYNPATGGCYDGLEENNINLNQGAESTVCYLMARLSLLSD</sequence>
<evidence type="ECO:0000313" key="2">
    <source>
        <dbReference type="EMBL" id="KAA4022448.1"/>
    </source>
</evidence>
<dbReference type="SUPFAM" id="SSF48239">
    <property type="entry name" value="Terpenoid cyclases/Protein prenyltransferases"/>
    <property type="match status" value="1"/>
</dbReference>
<evidence type="ECO:0000259" key="1">
    <source>
        <dbReference type="Pfam" id="PF00534"/>
    </source>
</evidence>
<feature type="domain" description="Glycosyl transferase family 1" evidence="1">
    <location>
        <begin position="1"/>
        <end position="103"/>
    </location>
</feature>
<comment type="caution">
    <text evidence="2">The sequence shown here is derived from an EMBL/GenBank/DDBJ whole genome shotgun (WGS) entry which is preliminary data.</text>
</comment>
<protein>
    <submittedName>
        <fullName evidence="2">Glycosyltransferase</fullName>
    </submittedName>
</protein>
<dbReference type="Gene3D" id="3.40.50.2000">
    <property type="entry name" value="Glycogen Phosphorylase B"/>
    <property type="match status" value="2"/>
</dbReference>
<dbReference type="SUPFAM" id="SSF53756">
    <property type="entry name" value="UDP-Glycosyltransferase/glycogen phosphorylase"/>
    <property type="match status" value="1"/>
</dbReference>
<name>A0A641RWC8_BACOV</name>
<organism evidence="2">
    <name type="scientific">Bacteroides ovatus</name>
    <dbReference type="NCBI Taxonomy" id="28116"/>
    <lineage>
        <taxon>Bacteria</taxon>
        <taxon>Pseudomonadati</taxon>
        <taxon>Bacteroidota</taxon>
        <taxon>Bacteroidia</taxon>
        <taxon>Bacteroidales</taxon>
        <taxon>Bacteroidaceae</taxon>
        <taxon>Bacteroides</taxon>
    </lineage>
</organism>
<proteinExistence type="predicted"/>
<feature type="non-terminal residue" evidence="2">
    <location>
        <position position="1"/>
    </location>
</feature>
<dbReference type="PANTHER" id="PTHR12526:SF572">
    <property type="entry name" value="BLL5144 PROTEIN"/>
    <property type="match status" value="1"/>
</dbReference>
<keyword evidence="2" id="KW-0808">Transferase</keyword>
<dbReference type="Pfam" id="PF00534">
    <property type="entry name" value="Glycos_transf_1"/>
    <property type="match status" value="1"/>
</dbReference>
<dbReference type="GO" id="GO:0005975">
    <property type="term" value="P:carbohydrate metabolic process"/>
    <property type="evidence" value="ECO:0007669"/>
    <property type="project" value="InterPro"/>
</dbReference>
<dbReference type="PANTHER" id="PTHR12526">
    <property type="entry name" value="GLYCOSYLTRANSFERASE"/>
    <property type="match status" value="1"/>
</dbReference>